<dbReference type="PROSITE" id="PS00028">
    <property type="entry name" value="ZINC_FINGER_C2H2_1"/>
    <property type="match status" value="3"/>
</dbReference>
<evidence type="ECO:0000256" key="1">
    <source>
        <dbReference type="ARBA" id="ARBA00022723"/>
    </source>
</evidence>
<evidence type="ECO:0000256" key="5">
    <source>
        <dbReference type="ARBA" id="ARBA00023015"/>
    </source>
</evidence>
<evidence type="ECO:0000313" key="11">
    <source>
        <dbReference type="Proteomes" id="UP001604336"/>
    </source>
</evidence>
<comment type="caution">
    <text evidence="10">The sequence shown here is derived from an EMBL/GenBank/DDBJ whole genome shotgun (WGS) entry which is preliminary data.</text>
</comment>
<dbReference type="InterPro" id="IPR013087">
    <property type="entry name" value="Znf_C2H2_type"/>
</dbReference>
<sequence length="503" mass="56051">MEKDLENQLESMMEDYRDSDGAERVAPPGGSEERSLRVKFKFPNMKESAEEDMEDDTQVKSHYCVVCKKRFSSGKALGGHMSSAHVQANRDFSLKKLKYKMKRQQKKLLGFPSGYGGINTCKICGKEFPTIKSLFGHMRCHPDRDWRGMEPPAEAAIVFPDAPDPEFEAMNGVPSHVYGGDKIDSGPVVASVVGPKDPLKWQVRAKRGRLPIKSVTDPSSLPSSEEILAVQQLVRLVNGDTSKPNEDLESKVKEGEATSSNSWTPRNEIDHVNQDFQLNKNKKEMFPVGDERDSPVKIFERAGENPGGAQVRRMVYKGKGKAKLDPGFNNENSKSFDSSSEEFDDPNESSTNRHMIINKKTKEEKKSPSDFSPDGRAAVTPDKYICSTCNKSFPTPQALGGHRSSHKKFKVRVYNTIDHKQSSNGAASYVKDGPKANDIKQFEVNHALGLQNQCHCTGECNHTDQVLTSRDEAKKERKVLKFDLNELPDQDDEDGMDSGNTAS</sequence>
<dbReference type="Pfam" id="PF13912">
    <property type="entry name" value="zf-C2H2_6"/>
    <property type="match status" value="3"/>
</dbReference>
<dbReference type="SMART" id="SM00355">
    <property type="entry name" value="ZnF_C2H2"/>
    <property type="match status" value="3"/>
</dbReference>
<evidence type="ECO:0000259" key="9">
    <source>
        <dbReference type="PROSITE" id="PS50157"/>
    </source>
</evidence>
<feature type="domain" description="C2H2-type" evidence="9">
    <location>
        <begin position="384"/>
        <end position="411"/>
    </location>
</feature>
<keyword evidence="6" id="KW-0804">Transcription</keyword>
<feature type="region of interest" description="Disordered" evidence="8">
    <location>
        <begin position="1"/>
        <end position="37"/>
    </location>
</feature>
<evidence type="ECO:0000313" key="10">
    <source>
        <dbReference type="EMBL" id="KAL2510937.1"/>
    </source>
</evidence>
<dbReference type="PROSITE" id="PS50157">
    <property type="entry name" value="ZINC_FINGER_C2H2_2"/>
    <property type="match status" value="2"/>
</dbReference>
<dbReference type="PANTHER" id="PTHR45988">
    <property type="entry name" value="C2H2 TYPE ZINC FINGER TRANSCRIPTION FACTOR FAMILY-RELATED"/>
    <property type="match status" value="1"/>
</dbReference>
<feature type="compositionally biased region" description="Basic and acidic residues" evidence="8">
    <location>
        <begin position="14"/>
        <end position="23"/>
    </location>
</feature>
<dbReference type="InterPro" id="IPR036236">
    <property type="entry name" value="Znf_C2H2_sf"/>
</dbReference>
<keyword evidence="5" id="KW-0805">Transcription regulation</keyword>
<name>A0ABD1TDZ4_9LAMI</name>
<dbReference type="AlphaFoldDB" id="A0ABD1TDZ4"/>
<reference evidence="11" key="1">
    <citation type="submission" date="2024-07" db="EMBL/GenBank/DDBJ databases">
        <title>Two chromosome-level genome assemblies of Korean endemic species Abeliophyllum distichum and Forsythia ovata (Oleaceae).</title>
        <authorList>
            <person name="Jang H."/>
        </authorList>
    </citation>
    <scope>NUCLEOTIDE SEQUENCE [LARGE SCALE GENOMIC DNA]</scope>
</reference>
<dbReference type="GO" id="GO:0043565">
    <property type="term" value="F:sequence-specific DNA binding"/>
    <property type="evidence" value="ECO:0007669"/>
    <property type="project" value="UniProtKB-ARBA"/>
</dbReference>
<proteinExistence type="predicted"/>
<organism evidence="10 11">
    <name type="scientific">Abeliophyllum distichum</name>
    <dbReference type="NCBI Taxonomy" id="126358"/>
    <lineage>
        <taxon>Eukaryota</taxon>
        <taxon>Viridiplantae</taxon>
        <taxon>Streptophyta</taxon>
        <taxon>Embryophyta</taxon>
        <taxon>Tracheophyta</taxon>
        <taxon>Spermatophyta</taxon>
        <taxon>Magnoliopsida</taxon>
        <taxon>eudicotyledons</taxon>
        <taxon>Gunneridae</taxon>
        <taxon>Pentapetalae</taxon>
        <taxon>asterids</taxon>
        <taxon>lamiids</taxon>
        <taxon>Lamiales</taxon>
        <taxon>Oleaceae</taxon>
        <taxon>Forsythieae</taxon>
        <taxon>Abeliophyllum</taxon>
    </lineage>
</organism>
<evidence type="ECO:0000256" key="2">
    <source>
        <dbReference type="ARBA" id="ARBA00022737"/>
    </source>
</evidence>
<dbReference type="SUPFAM" id="SSF57667">
    <property type="entry name" value="beta-beta-alpha zinc fingers"/>
    <property type="match status" value="3"/>
</dbReference>
<feature type="region of interest" description="Disordered" evidence="8">
    <location>
        <begin position="320"/>
        <end position="377"/>
    </location>
</feature>
<dbReference type="InterPro" id="IPR044653">
    <property type="entry name" value="AZF1/2/3-like"/>
</dbReference>
<gene>
    <name evidence="10" type="ORF">Adt_16537</name>
</gene>
<dbReference type="Gene3D" id="3.30.160.60">
    <property type="entry name" value="Classic Zinc Finger"/>
    <property type="match status" value="2"/>
</dbReference>
<evidence type="ECO:0000256" key="6">
    <source>
        <dbReference type="ARBA" id="ARBA00023163"/>
    </source>
</evidence>
<keyword evidence="3 7" id="KW-0863">Zinc-finger</keyword>
<dbReference type="PANTHER" id="PTHR45988:SF18">
    <property type="entry name" value="C2H2-TYPE ZINC FINGER FAMILY PROTEIN"/>
    <property type="match status" value="1"/>
</dbReference>
<keyword evidence="11" id="KW-1185">Reference proteome</keyword>
<protein>
    <recommendedName>
        <fullName evidence="9">C2H2-type domain-containing protein</fullName>
    </recommendedName>
</protein>
<feature type="region of interest" description="Disordered" evidence="8">
    <location>
        <begin position="238"/>
        <end position="267"/>
    </location>
</feature>
<keyword evidence="1" id="KW-0479">Metal-binding</keyword>
<feature type="region of interest" description="Disordered" evidence="8">
    <location>
        <begin position="481"/>
        <end position="503"/>
    </location>
</feature>
<evidence type="ECO:0000256" key="3">
    <source>
        <dbReference type="ARBA" id="ARBA00022771"/>
    </source>
</evidence>
<evidence type="ECO:0000256" key="4">
    <source>
        <dbReference type="ARBA" id="ARBA00022833"/>
    </source>
</evidence>
<dbReference type="EMBL" id="JBFOLK010000005">
    <property type="protein sequence ID" value="KAL2510937.1"/>
    <property type="molecule type" value="Genomic_DNA"/>
</dbReference>
<evidence type="ECO:0000256" key="7">
    <source>
        <dbReference type="PROSITE-ProRule" id="PRU00042"/>
    </source>
</evidence>
<feature type="compositionally biased region" description="Basic and acidic residues" evidence="8">
    <location>
        <begin position="243"/>
        <end position="256"/>
    </location>
</feature>
<dbReference type="Proteomes" id="UP001604336">
    <property type="component" value="Unassembled WGS sequence"/>
</dbReference>
<accession>A0ABD1TDZ4</accession>
<evidence type="ECO:0000256" key="8">
    <source>
        <dbReference type="SAM" id="MobiDB-lite"/>
    </source>
</evidence>
<feature type="compositionally biased region" description="Acidic residues" evidence="8">
    <location>
        <begin position="486"/>
        <end position="496"/>
    </location>
</feature>
<feature type="domain" description="C2H2-type" evidence="9">
    <location>
        <begin position="119"/>
        <end position="146"/>
    </location>
</feature>
<keyword evidence="4" id="KW-0862">Zinc</keyword>
<keyword evidence="2" id="KW-0677">Repeat</keyword>
<feature type="compositionally biased region" description="Low complexity" evidence="8">
    <location>
        <begin position="328"/>
        <end position="338"/>
    </location>
</feature>
<dbReference type="GO" id="GO:0008270">
    <property type="term" value="F:zinc ion binding"/>
    <property type="evidence" value="ECO:0007669"/>
    <property type="project" value="UniProtKB-KW"/>
</dbReference>